<name>A0A1H3VE69_9RHOB</name>
<dbReference type="RefSeq" id="WP_093247455.1">
    <property type="nucleotide sequence ID" value="NZ_FNQM01000001.1"/>
</dbReference>
<reference evidence="2 3" key="1">
    <citation type="submission" date="2016-10" db="EMBL/GenBank/DDBJ databases">
        <authorList>
            <person name="de Groot N.N."/>
        </authorList>
    </citation>
    <scope>NUCLEOTIDE SEQUENCE [LARGE SCALE GENOMIC DNA]</scope>
    <source>
        <strain evidence="2 3">DSM 15345</strain>
    </source>
</reference>
<evidence type="ECO:0000313" key="3">
    <source>
        <dbReference type="Proteomes" id="UP000198703"/>
    </source>
</evidence>
<gene>
    <name evidence="2" type="ORF">SAMN05444370_1019</name>
</gene>
<feature type="transmembrane region" description="Helical" evidence="1">
    <location>
        <begin position="49"/>
        <end position="68"/>
    </location>
</feature>
<dbReference type="InterPro" id="IPR019253">
    <property type="entry name" value="DUF2244_TM"/>
</dbReference>
<keyword evidence="3" id="KW-1185">Reference proteome</keyword>
<feature type="transmembrane region" description="Helical" evidence="1">
    <location>
        <begin position="74"/>
        <end position="93"/>
    </location>
</feature>
<proteinExistence type="predicted"/>
<dbReference type="AlphaFoldDB" id="A0A1H3VE69"/>
<dbReference type="STRING" id="89524.SAMN05444370_1019"/>
<organism evidence="2 3">
    <name type="scientific">Rubrimonas cliftonensis</name>
    <dbReference type="NCBI Taxonomy" id="89524"/>
    <lineage>
        <taxon>Bacteria</taxon>
        <taxon>Pseudomonadati</taxon>
        <taxon>Pseudomonadota</taxon>
        <taxon>Alphaproteobacteria</taxon>
        <taxon>Rhodobacterales</taxon>
        <taxon>Paracoccaceae</taxon>
        <taxon>Rubrimonas</taxon>
    </lineage>
</organism>
<dbReference type="Proteomes" id="UP000198703">
    <property type="component" value="Unassembled WGS sequence"/>
</dbReference>
<keyword evidence="1" id="KW-1133">Transmembrane helix</keyword>
<sequence>MAEAGADDAAGGVPPAVSLEAAAFARRDPPLWAVTLWPHQSMTRGGFRFFMAALAAGLAIPLLAVLGAPGGSAAALFLSPFVVGALGLVWAMVRLNVRRRRLTEAVRLWPDAMAVERREPGGRVLRWAANPYWVRVELEDTPTVERYLTVSGGPRLIELGAFLTPEERVALAVELRAALRRARGAAGPVTPA</sequence>
<protein>
    <submittedName>
        <fullName evidence="2">Uncharacterized membrane protein</fullName>
    </submittedName>
</protein>
<evidence type="ECO:0000256" key="1">
    <source>
        <dbReference type="SAM" id="Phobius"/>
    </source>
</evidence>
<dbReference type="Pfam" id="PF10003">
    <property type="entry name" value="DUF2244"/>
    <property type="match status" value="1"/>
</dbReference>
<keyword evidence="1" id="KW-0472">Membrane</keyword>
<dbReference type="EMBL" id="FNQM01000001">
    <property type="protein sequence ID" value="SDZ72961.1"/>
    <property type="molecule type" value="Genomic_DNA"/>
</dbReference>
<accession>A0A1H3VE69</accession>
<dbReference type="OrthoDB" id="9808190at2"/>
<keyword evidence="1" id="KW-0812">Transmembrane</keyword>
<evidence type="ECO:0000313" key="2">
    <source>
        <dbReference type="EMBL" id="SDZ72961.1"/>
    </source>
</evidence>